<gene>
    <name evidence="1" type="ORF">WR25_03010</name>
</gene>
<proteinExistence type="predicted"/>
<evidence type="ECO:0000313" key="2">
    <source>
        <dbReference type="Proteomes" id="UP000218231"/>
    </source>
</evidence>
<dbReference type="Proteomes" id="UP000218231">
    <property type="component" value="Unassembled WGS sequence"/>
</dbReference>
<organism evidence="1 2">
    <name type="scientific">Diploscapter pachys</name>
    <dbReference type="NCBI Taxonomy" id="2018661"/>
    <lineage>
        <taxon>Eukaryota</taxon>
        <taxon>Metazoa</taxon>
        <taxon>Ecdysozoa</taxon>
        <taxon>Nematoda</taxon>
        <taxon>Chromadorea</taxon>
        <taxon>Rhabditida</taxon>
        <taxon>Rhabditina</taxon>
        <taxon>Rhabditomorpha</taxon>
        <taxon>Rhabditoidea</taxon>
        <taxon>Rhabditidae</taxon>
        <taxon>Diploscapter</taxon>
    </lineage>
</organism>
<sequence length="75" mass="7914">MLSGMISALICPSWLTNDWLNTPDSCDSGPCWGPPTAQLLPSGVPCNWLVSDVDGPRAVPEKPNLPPRIIGETGA</sequence>
<name>A0A2A2KI06_9BILA</name>
<protein>
    <submittedName>
        <fullName evidence="1">Uncharacterized protein</fullName>
    </submittedName>
</protein>
<accession>A0A2A2KI06</accession>
<reference evidence="1 2" key="1">
    <citation type="journal article" date="2017" name="Curr. Biol.">
        <title>Genome architecture and evolution of a unichromosomal asexual nematode.</title>
        <authorList>
            <person name="Fradin H."/>
            <person name="Zegar C."/>
            <person name="Gutwein M."/>
            <person name="Lucas J."/>
            <person name="Kovtun M."/>
            <person name="Corcoran D."/>
            <person name="Baugh L.R."/>
            <person name="Kiontke K."/>
            <person name="Gunsalus K."/>
            <person name="Fitch D.H."/>
            <person name="Piano F."/>
        </authorList>
    </citation>
    <scope>NUCLEOTIDE SEQUENCE [LARGE SCALE GENOMIC DNA]</scope>
    <source>
        <strain evidence="1">PF1309</strain>
    </source>
</reference>
<dbReference type="EMBL" id="LIAE01008575">
    <property type="protein sequence ID" value="PAV73555.1"/>
    <property type="molecule type" value="Genomic_DNA"/>
</dbReference>
<keyword evidence="2" id="KW-1185">Reference proteome</keyword>
<evidence type="ECO:0000313" key="1">
    <source>
        <dbReference type="EMBL" id="PAV73555.1"/>
    </source>
</evidence>
<comment type="caution">
    <text evidence="1">The sequence shown here is derived from an EMBL/GenBank/DDBJ whole genome shotgun (WGS) entry which is preliminary data.</text>
</comment>
<dbReference type="AlphaFoldDB" id="A0A2A2KI06"/>